<comment type="caution">
    <text evidence="2">The sequence shown here is derived from an EMBL/GenBank/DDBJ whole genome shotgun (WGS) entry which is preliminary data.</text>
</comment>
<name>A0A090DY43_9BACT</name>
<dbReference type="SMART" id="SM00331">
    <property type="entry name" value="PP2C_SIG"/>
    <property type="match status" value="1"/>
</dbReference>
<dbReference type="SMART" id="SM00332">
    <property type="entry name" value="PP2Cc"/>
    <property type="match status" value="1"/>
</dbReference>
<dbReference type="Proteomes" id="UP000031552">
    <property type="component" value="Unassembled WGS sequence"/>
</dbReference>
<reference evidence="2" key="1">
    <citation type="submission" date="2013-12" db="EMBL/GenBank/DDBJ databases">
        <authorList>
            <person name="Linke B."/>
        </authorList>
    </citation>
    <scope>NUCLEOTIDE SEQUENCE [LARGE SCALE GENOMIC DNA]</scope>
    <source>
        <strain evidence="2">CRIB-18</strain>
    </source>
</reference>
<dbReference type="AlphaFoldDB" id="A0A090DY43"/>
<dbReference type="SUPFAM" id="SSF81606">
    <property type="entry name" value="PP2C-like"/>
    <property type="match status" value="1"/>
</dbReference>
<keyword evidence="3" id="KW-1185">Reference proteome</keyword>
<accession>A0A090DY43</accession>
<dbReference type="PANTHER" id="PTHR13832">
    <property type="entry name" value="PROTEIN PHOSPHATASE 2C"/>
    <property type="match status" value="1"/>
</dbReference>
<proteinExistence type="predicted"/>
<evidence type="ECO:0000313" key="2">
    <source>
        <dbReference type="EMBL" id="CDR33674.1"/>
    </source>
</evidence>
<dbReference type="InterPro" id="IPR001932">
    <property type="entry name" value="PPM-type_phosphatase-like_dom"/>
</dbReference>
<dbReference type="Gene3D" id="3.60.40.10">
    <property type="entry name" value="PPM-type phosphatase domain"/>
    <property type="match status" value="1"/>
</dbReference>
<protein>
    <submittedName>
        <fullName evidence="2">Serine/threonine protein phosphatase</fullName>
        <ecNumber evidence="2">3.1.3.16</ecNumber>
    </submittedName>
</protein>
<dbReference type="eggNOG" id="COG0631">
    <property type="taxonomic scope" value="Bacteria"/>
</dbReference>
<dbReference type="InterPro" id="IPR015655">
    <property type="entry name" value="PP2C"/>
</dbReference>
<gene>
    <name evidence="2" type="ORF">CSEC_0846</name>
</gene>
<dbReference type="STRING" id="1437425.CSEC_0846"/>
<dbReference type="CDD" id="cd00143">
    <property type="entry name" value="PP2Cc"/>
    <property type="match status" value="1"/>
</dbReference>
<reference evidence="2" key="2">
    <citation type="submission" date="2014-09" db="EMBL/GenBank/DDBJ databases">
        <title>Criblamydia sequanensis harbors a mega-plasmid encoding arsenite resistance.</title>
        <authorList>
            <person name="Bertelli C."/>
            <person name="Goesmann A."/>
            <person name="Greub G."/>
        </authorList>
    </citation>
    <scope>NUCLEOTIDE SEQUENCE [LARGE SCALE GENOMIC DNA]</scope>
    <source>
        <strain evidence="2">CRIB-18</strain>
    </source>
</reference>
<evidence type="ECO:0000259" key="1">
    <source>
        <dbReference type="PROSITE" id="PS51746"/>
    </source>
</evidence>
<dbReference type="PANTHER" id="PTHR13832:SF860">
    <property type="entry name" value="PROTEIN PHOSPHATASE PHPP"/>
    <property type="match status" value="1"/>
</dbReference>
<dbReference type="PROSITE" id="PS51746">
    <property type="entry name" value="PPM_2"/>
    <property type="match status" value="1"/>
</dbReference>
<keyword evidence="2" id="KW-0378">Hydrolase</keyword>
<dbReference type="EMBL" id="CCEJ010000003">
    <property type="protein sequence ID" value="CDR33674.1"/>
    <property type="molecule type" value="Genomic_DNA"/>
</dbReference>
<organism evidence="2 3">
    <name type="scientific">Candidatus Criblamydia sequanensis CRIB-18</name>
    <dbReference type="NCBI Taxonomy" id="1437425"/>
    <lineage>
        <taxon>Bacteria</taxon>
        <taxon>Pseudomonadati</taxon>
        <taxon>Chlamydiota</taxon>
        <taxon>Chlamydiia</taxon>
        <taxon>Parachlamydiales</taxon>
        <taxon>Candidatus Criblamydiaceae</taxon>
        <taxon>Candidatus Criblamydia</taxon>
    </lineage>
</organism>
<dbReference type="NCBIfam" id="NF033484">
    <property type="entry name" value="Stp1_PP2C_phos"/>
    <property type="match status" value="1"/>
</dbReference>
<sequence>MPFKIQVYGLSDIGLQRENNEDVWAELPEEHLYVLADGMGGHQAGEVASSEAVSCFCELMRKVLAKENRILNLKEMRFAIKSGIELVNQIIYEMGRGDEILLGMGTTLCCLHFHEEGIIYAHVGDSRIYRLRNDKLSQLTKDHSLLRELVDKGSISESDSKEFAYRNIITKAVGTEPYVTPTVQTTDYRNDDLYLMCSDGLTDLISKHEIETVLKENADLKNCAEVLVQAAKDKGGFDNITVVLLKLTT</sequence>
<dbReference type="EC" id="3.1.3.16" evidence="2"/>
<evidence type="ECO:0000313" key="3">
    <source>
        <dbReference type="Proteomes" id="UP000031552"/>
    </source>
</evidence>
<dbReference type="GO" id="GO:0004722">
    <property type="term" value="F:protein serine/threonine phosphatase activity"/>
    <property type="evidence" value="ECO:0007669"/>
    <property type="project" value="UniProtKB-EC"/>
</dbReference>
<feature type="domain" description="PPM-type phosphatase" evidence="1">
    <location>
        <begin position="4"/>
        <end position="247"/>
    </location>
</feature>
<dbReference type="InterPro" id="IPR036457">
    <property type="entry name" value="PPM-type-like_dom_sf"/>
</dbReference>
<dbReference type="Pfam" id="PF13672">
    <property type="entry name" value="PP2C_2"/>
    <property type="match status" value="1"/>
</dbReference>